<proteinExistence type="predicted"/>
<sequence>MAQRGGGEQSDREDDAFWAMLAVHQAALNQRRIQQMFLLEEIDAAEQERERAERLCRRLVEIAARLCTCERRLWAYPRGQSWYETTVPHLPDSEFRAHFRVTRRTFRYIISVCECMQRQDTAMRRAVPLDKRIAVGLYRLASSAEERTIGNAFGLGRSTVNTIFREFCAVIVRQLGPKFVRFPKQSELAEHLRQFSAVTGFPQAVGALDGCHIEVCPPVDHATDYINYKGWYSTILLAVADHNYKFLYTNVGSPGRNHDAGVFESSKLPSVLASPLFRTEGKVLAGVKVEPLLLADQAFPLQTHIMKPYPNAGPPGSPTAVFNYHLSSARRVVENAFGRLKARFRVLLKGLECDITNVNAVIRACCVIHNICEELNDSCDATWLDEVHSREQGFPQPLCTSSRVEASGVSVRNALASYLVSS</sequence>
<protein>
    <submittedName>
        <fullName evidence="1">Uncharacterized protein</fullName>
    </submittedName>
</protein>
<dbReference type="EMBL" id="CM023487">
    <property type="protein sequence ID" value="KAH6927099.1"/>
    <property type="molecule type" value="Genomic_DNA"/>
</dbReference>
<gene>
    <name evidence="1" type="ORF">HPB50_026765</name>
</gene>
<evidence type="ECO:0000313" key="2">
    <source>
        <dbReference type="Proteomes" id="UP000821845"/>
    </source>
</evidence>
<accession>A0ACB7S2S0</accession>
<organism evidence="1 2">
    <name type="scientific">Hyalomma asiaticum</name>
    <name type="common">Tick</name>
    <dbReference type="NCBI Taxonomy" id="266040"/>
    <lineage>
        <taxon>Eukaryota</taxon>
        <taxon>Metazoa</taxon>
        <taxon>Ecdysozoa</taxon>
        <taxon>Arthropoda</taxon>
        <taxon>Chelicerata</taxon>
        <taxon>Arachnida</taxon>
        <taxon>Acari</taxon>
        <taxon>Parasitiformes</taxon>
        <taxon>Ixodida</taxon>
        <taxon>Ixodoidea</taxon>
        <taxon>Ixodidae</taxon>
        <taxon>Hyalomminae</taxon>
        <taxon>Hyalomma</taxon>
    </lineage>
</organism>
<evidence type="ECO:0000313" key="1">
    <source>
        <dbReference type="EMBL" id="KAH6927099.1"/>
    </source>
</evidence>
<keyword evidence="2" id="KW-1185">Reference proteome</keyword>
<name>A0ACB7S2S0_HYAAI</name>
<reference evidence="1" key="1">
    <citation type="submission" date="2020-05" db="EMBL/GenBank/DDBJ databases">
        <title>Large-scale comparative analyses of tick genomes elucidate their genetic diversity and vector capacities.</title>
        <authorList>
            <person name="Jia N."/>
            <person name="Wang J."/>
            <person name="Shi W."/>
            <person name="Du L."/>
            <person name="Sun Y."/>
            <person name="Zhan W."/>
            <person name="Jiang J."/>
            <person name="Wang Q."/>
            <person name="Zhang B."/>
            <person name="Ji P."/>
            <person name="Sakyi L.B."/>
            <person name="Cui X."/>
            <person name="Yuan T."/>
            <person name="Jiang B."/>
            <person name="Yang W."/>
            <person name="Lam T.T.-Y."/>
            <person name="Chang Q."/>
            <person name="Ding S."/>
            <person name="Wang X."/>
            <person name="Zhu J."/>
            <person name="Ruan X."/>
            <person name="Zhao L."/>
            <person name="Wei J."/>
            <person name="Que T."/>
            <person name="Du C."/>
            <person name="Cheng J."/>
            <person name="Dai P."/>
            <person name="Han X."/>
            <person name="Huang E."/>
            <person name="Gao Y."/>
            <person name="Liu J."/>
            <person name="Shao H."/>
            <person name="Ye R."/>
            <person name="Li L."/>
            <person name="Wei W."/>
            <person name="Wang X."/>
            <person name="Wang C."/>
            <person name="Yang T."/>
            <person name="Huo Q."/>
            <person name="Li W."/>
            <person name="Guo W."/>
            <person name="Chen H."/>
            <person name="Zhou L."/>
            <person name="Ni X."/>
            <person name="Tian J."/>
            <person name="Zhou Y."/>
            <person name="Sheng Y."/>
            <person name="Liu T."/>
            <person name="Pan Y."/>
            <person name="Xia L."/>
            <person name="Li J."/>
            <person name="Zhao F."/>
            <person name="Cao W."/>
        </authorList>
    </citation>
    <scope>NUCLEOTIDE SEQUENCE</scope>
    <source>
        <strain evidence="1">Hyas-2018</strain>
    </source>
</reference>
<comment type="caution">
    <text evidence="1">The sequence shown here is derived from an EMBL/GenBank/DDBJ whole genome shotgun (WGS) entry which is preliminary data.</text>
</comment>
<dbReference type="Proteomes" id="UP000821845">
    <property type="component" value="Chromosome 7"/>
</dbReference>